<dbReference type="PROSITE" id="PS51063">
    <property type="entry name" value="HTH_CRP_2"/>
    <property type="match status" value="1"/>
</dbReference>
<dbReference type="Proteomes" id="UP000480684">
    <property type="component" value="Unassembled WGS sequence"/>
</dbReference>
<evidence type="ECO:0000259" key="5">
    <source>
        <dbReference type="PROSITE" id="PS51063"/>
    </source>
</evidence>
<dbReference type="InterPro" id="IPR014710">
    <property type="entry name" value="RmlC-like_jellyroll"/>
</dbReference>
<comment type="caution">
    <text evidence="6">The sequence shown here is derived from an EMBL/GenBank/DDBJ whole genome shotgun (WGS) entry which is preliminary data.</text>
</comment>
<dbReference type="SUPFAM" id="SSF46785">
    <property type="entry name" value="Winged helix' DNA-binding domain"/>
    <property type="match status" value="1"/>
</dbReference>
<name>A0A7C9QV17_9PROT</name>
<dbReference type="Gene3D" id="2.60.120.10">
    <property type="entry name" value="Jelly Rolls"/>
    <property type="match status" value="1"/>
</dbReference>
<dbReference type="InterPro" id="IPR018490">
    <property type="entry name" value="cNMP-bd_dom_sf"/>
</dbReference>
<feature type="domain" description="Cyclic nucleotide-binding" evidence="4">
    <location>
        <begin position="17"/>
        <end position="104"/>
    </location>
</feature>
<evidence type="ECO:0000313" key="6">
    <source>
        <dbReference type="EMBL" id="NFV81343.1"/>
    </source>
</evidence>
<evidence type="ECO:0000313" key="7">
    <source>
        <dbReference type="Proteomes" id="UP000480684"/>
    </source>
</evidence>
<sequence>MAGLPAADLELCAQAPLFAALDRTDLCALLEQAQAVSYGETGLLFSQGDTADRFFVVLAGRVNLFALTETGDQSIIEVFDAVATFAEAAMFSSGKFPLNCEVLAGSRLVHVPAGPFLKRLSENRKTAFHLMSGLSRWQMRMIHEITELKSKSPGQRLASFLLALARKQEGDAEGGGTQVRLPITKAVLASRIGIAPESLSRALGRLKAVGVESHGREVVLTDLDALRRLVREGEE</sequence>
<protein>
    <submittedName>
        <fullName evidence="6">Crp/Fnr family transcriptional regulator</fullName>
    </submittedName>
</protein>
<dbReference type="GO" id="GO:0003700">
    <property type="term" value="F:DNA-binding transcription factor activity"/>
    <property type="evidence" value="ECO:0007669"/>
    <property type="project" value="TreeGrafter"/>
</dbReference>
<dbReference type="PANTHER" id="PTHR24567">
    <property type="entry name" value="CRP FAMILY TRANSCRIPTIONAL REGULATORY PROTEIN"/>
    <property type="match status" value="1"/>
</dbReference>
<dbReference type="PROSITE" id="PS50042">
    <property type="entry name" value="CNMP_BINDING_3"/>
    <property type="match status" value="1"/>
</dbReference>
<dbReference type="Pfam" id="PF00027">
    <property type="entry name" value="cNMP_binding"/>
    <property type="match status" value="1"/>
</dbReference>
<organism evidence="6 7">
    <name type="scientific">Magnetospirillum aberrantis SpK</name>
    <dbReference type="NCBI Taxonomy" id="908842"/>
    <lineage>
        <taxon>Bacteria</taxon>
        <taxon>Pseudomonadati</taxon>
        <taxon>Pseudomonadota</taxon>
        <taxon>Alphaproteobacteria</taxon>
        <taxon>Rhodospirillales</taxon>
        <taxon>Rhodospirillaceae</taxon>
        <taxon>Magnetospirillum</taxon>
    </lineage>
</organism>
<dbReference type="InterPro" id="IPR036388">
    <property type="entry name" value="WH-like_DNA-bd_sf"/>
</dbReference>
<keyword evidence="3" id="KW-0804">Transcription</keyword>
<dbReference type="GO" id="GO:0005829">
    <property type="term" value="C:cytosol"/>
    <property type="evidence" value="ECO:0007669"/>
    <property type="project" value="TreeGrafter"/>
</dbReference>
<feature type="domain" description="HTH crp-type" evidence="5">
    <location>
        <begin position="151"/>
        <end position="224"/>
    </location>
</feature>
<gene>
    <name evidence="6" type="ORF">G4223_14595</name>
</gene>
<dbReference type="InterPro" id="IPR012318">
    <property type="entry name" value="HTH_CRP"/>
</dbReference>
<proteinExistence type="predicted"/>
<dbReference type="InterPro" id="IPR000595">
    <property type="entry name" value="cNMP-bd_dom"/>
</dbReference>
<dbReference type="InterPro" id="IPR036390">
    <property type="entry name" value="WH_DNA-bd_sf"/>
</dbReference>
<dbReference type="SMART" id="SM00100">
    <property type="entry name" value="cNMP"/>
    <property type="match status" value="1"/>
</dbReference>
<dbReference type="CDD" id="cd00038">
    <property type="entry name" value="CAP_ED"/>
    <property type="match status" value="1"/>
</dbReference>
<reference evidence="6 7" key="1">
    <citation type="submission" date="2020-02" db="EMBL/GenBank/DDBJ databases">
        <authorList>
            <person name="Dziuba M."/>
            <person name="Kuznetsov B."/>
            <person name="Mardanov A."/>
            <person name="Ravin N."/>
            <person name="Grouzdev D."/>
        </authorList>
    </citation>
    <scope>NUCLEOTIDE SEQUENCE [LARGE SCALE GENOMIC DNA]</scope>
    <source>
        <strain evidence="6 7">SpK</strain>
    </source>
</reference>
<evidence type="ECO:0000259" key="4">
    <source>
        <dbReference type="PROSITE" id="PS50042"/>
    </source>
</evidence>
<dbReference type="AlphaFoldDB" id="A0A7C9QV17"/>
<evidence type="ECO:0000256" key="2">
    <source>
        <dbReference type="ARBA" id="ARBA00023125"/>
    </source>
</evidence>
<dbReference type="PANTHER" id="PTHR24567:SF74">
    <property type="entry name" value="HTH-TYPE TRANSCRIPTIONAL REGULATOR ARCR"/>
    <property type="match status" value="1"/>
</dbReference>
<dbReference type="EMBL" id="JAAIYP010000039">
    <property type="protein sequence ID" value="NFV81343.1"/>
    <property type="molecule type" value="Genomic_DNA"/>
</dbReference>
<dbReference type="Pfam" id="PF13545">
    <property type="entry name" value="HTH_Crp_2"/>
    <property type="match status" value="1"/>
</dbReference>
<accession>A0A7C9QV17</accession>
<evidence type="ECO:0000256" key="1">
    <source>
        <dbReference type="ARBA" id="ARBA00023015"/>
    </source>
</evidence>
<dbReference type="SUPFAM" id="SSF51206">
    <property type="entry name" value="cAMP-binding domain-like"/>
    <property type="match status" value="1"/>
</dbReference>
<keyword evidence="1" id="KW-0805">Transcription regulation</keyword>
<dbReference type="RefSeq" id="WP_163681290.1">
    <property type="nucleotide sequence ID" value="NZ_JAAIYP010000039.1"/>
</dbReference>
<dbReference type="Gene3D" id="1.10.10.10">
    <property type="entry name" value="Winged helix-like DNA-binding domain superfamily/Winged helix DNA-binding domain"/>
    <property type="match status" value="1"/>
</dbReference>
<evidence type="ECO:0000256" key="3">
    <source>
        <dbReference type="ARBA" id="ARBA00023163"/>
    </source>
</evidence>
<dbReference type="GO" id="GO:0003677">
    <property type="term" value="F:DNA binding"/>
    <property type="evidence" value="ECO:0007669"/>
    <property type="project" value="UniProtKB-KW"/>
</dbReference>
<dbReference type="InterPro" id="IPR050397">
    <property type="entry name" value="Env_Response_Regulators"/>
</dbReference>
<keyword evidence="7" id="KW-1185">Reference proteome</keyword>
<keyword evidence="2" id="KW-0238">DNA-binding</keyword>
<dbReference type="SMART" id="SM00419">
    <property type="entry name" value="HTH_CRP"/>
    <property type="match status" value="1"/>
</dbReference>